<dbReference type="GO" id="GO:0008449">
    <property type="term" value="F:N-acetylglucosamine-6-sulfatase activity"/>
    <property type="evidence" value="ECO:0007669"/>
    <property type="project" value="InterPro"/>
</dbReference>
<dbReference type="AlphaFoldDB" id="A0AAN9YJZ0"/>
<dbReference type="PANTHER" id="PTHR43108:SF8">
    <property type="entry name" value="SD21168P"/>
    <property type="match status" value="1"/>
</dbReference>
<keyword evidence="3" id="KW-0378">Hydrolase</keyword>
<dbReference type="InterPro" id="IPR000917">
    <property type="entry name" value="Sulfatase_N"/>
</dbReference>
<comment type="caution">
    <text evidence="9">The sequence shown here is derived from an EMBL/GenBank/DDBJ whole genome shotgun (WGS) entry which is preliminary data.</text>
</comment>
<gene>
    <name evidence="9" type="ORF">SLS62_009929</name>
</gene>
<feature type="chain" id="PRO_5042943189" description="Sulfatase N-terminal domain-containing protein" evidence="7">
    <location>
        <begin position="20"/>
        <end position="619"/>
    </location>
</feature>
<feature type="modified residue" description="3-oxoalanine (Cys)" evidence="5">
    <location>
        <position position="67"/>
    </location>
</feature>
<keyword evidence="10" id="KW-1185">Reference proteome</keyword>
<evidence type="ECO:0000256" key="6">
    <source>
        <dbReference type="SAM" id="MobiDB-lite"/>
    </source>
</evidence>
<name>A0AAN9YJZ0_9PEZI</name>
<evidence type="ECO:0000256" key="1">
    <source>
        <dbReference type="ARBA" id="ARBA00008779"/>
    </source>
</evidence>
<dbReference type="InterPro" id="IPR017850">
    <property type="entry name" value="Alkaline_phosphatase_core_sf"/>
</dbReference>
<evidence type="ECO:0000256" key="7">
    <source>
        <dbReference type="SAM" id="SignalP"/>
    </source>
</evidence>
<dbReference type="InterPro" id="IPR012251">
    <property type="entry name" value="GlcNAc_6-SO4ase"/>
</dbReference>
<dbReference type="PIRSF" id="PIRSF036666">
    <property type="entry name" value="G6S"/>
    <property type="match status" value="1"/>
</dbReference>
<evidence type="ECO:0000256" key="5">
    <source>
        <dbReference type="PIRSR" id="PIRSR036666-50"/>
    </source>
</evidence>
<comment type="similarity">
    <text evidence="1">Belongs to the sulfatase family.</text>
</comment>
<evidence type="ECO:0000259" key="8">
    <source>
        <dbReference type="Pfam" id="PF00884"/>
    </source>
</evidence>
<reference evidence="9 10" key="1">
    <citation type="submission" date="2024-02" db="EMBL/GenBank/DDBJ databases">
        <title>De novo assembly and annotation of 12 fungi associated with fruit tree decline syndrome in Ontario, Canada.</title>
        <authorList>
            <person name="Sulman M."/>
            <person name="Ellouze W."/>
            <person name="Ilyukhin E."/>
        </authorList>
    </citation>
    <scope>NUCLEOTIDE SEQUENCE [LARGE SCALE GENOMIC DNA]</scope>
    <source>
        <strain evidence="9 10">M11/M66-122</strain>
    </source>
</reference>
<keyword evidence="2 7" id="KW-0732">Signal</keyword>
<dbReference type="GO" id="GO:0005539">
    <property type="term" value="F:glycosaminoglycan binding"/>
    <property type="evidence" value="ECO:0007669"/>
    <property type="project" value="TreeGrafter"/>
</dbReference>
<accession>A0AAN9YJZ0</accession>
<evidence type="ECO:0000256" key="4">
    <source>
        <dbReference type="ARBA" id="ARBA00023180"/>
    </source>
</evidence>
<dbReference type="EMBL" id="JAKJXP020000112">
    <property type="protein sequence ID" value="KAK7745130.1"/>
    <property type="molecule type" value="Genomic_DNA"/>
</dbReference>
<organism evidence="9 10">
    <name type="scientific">Diatrype stigma</name>
    <dbReference type="NCBI Taxonomy" id="117547"/>
    <lineage>
        <taxon>Eukaryota</taxon>
        <taxon>Fungi</taxon>
        <taxon>Dikarya</taxon>
        <taxon>Ascomycota</taxon>
        <taxon>Pezizomycotina</taxon>
        <taxon>Sordariomycetes</taxon>
        <taxon>Xylariomycetidae</taxon>
        <taxon>Xylariales</taxon>
        <taxon>Diatrypaceae</taxon>
        <taxon>Diatrype</taxon>
    </lineage>
</organism>
<dbReference type="SUPFAM" id="SSF53649">
    <property type="entry name" value="Alkaline phosphatase-like"/>
    <property type="match status" value="1"/>
</dbReference>
<comment type="PTM">
    <text evidence="5">The conversion to 3-oxoalanine (also known as C-formylglycine, FGly), of a serine or cysteine residue in prokaryotes and of a cysteine residue in eukaryotes, is critical for catalytic activity.</text>
</comment>
<protein>
    <recommendedName>
        <fullName evidence="8">Sulfatase N-terminal domain-containing protein</fullName>
    </recommendedName>
</protein>
<evidence type="ECO:0000313" key="9">
    <source>
        <dbReference type="EMBL" id="KAK7745130.1"/>
    </source>
</evidence>
<evidence type="ECO:0000313" key="10">
    <source>
        <dbReference type="Proteomes" id="UP001320420"/>
    </source>
</evidence>
<feature type="signal peptide" evidence="7">
    <location>
        <begin position="1"/>
        <end position="19"/>
    </location>
</feature>
<dbReference type="CDD" id="cd16147">
    <property type="entry name" value="G6S"/>
    <property type="match status" value="1"/>
</dbReference>
<keyword evidence="4" id="KW-0325">Glycoprotein</keyword>
<dbReference type="Proteomes" id="UP001320420">
    <property type="component" value="Unassembled WGS sequence"/>
</dbReference>
<feature type="domain" description="Sulfatase N-terminal" evidence="8">
    <location>
        <begin position="23"/>
        <end position="370"/>
    </location>
</feature>
<evidence type="ECO:0000256" key="3">
    <source>
        <dbReference type="ARBA" id="ARBA00022801"/>
    </source>
</evidence>
<proteinExistence type="inferred from homology"/>
<evidence type="ECO:0000256" key="2">
    <source>
        <dbReference type="ARBA" id="ARBA00022729"/>
    </source>
</evidence>
<dbReference type="GO" id="GO:0030203">
    <property type="term" value="P:glycosaminoglycan metabolic process"/>
    <property type="evidence" value="ECO:0007669"/>
    <property type="project" value="InterPro"/>
</dbReference>
<dbReference type="PROSITE" id="PS00523">
    <property type="entry name" value="SULFATASE_1"/>
    <property type="match status" value="1"/>
</dbReference>
<dbReference type="InterPro" id="IPR024607">
    <property type="entry name" value="Sulfatase_CS"/>
</dbReference>
<dbReference type="Pfam" id="PF00884">
    <property type="entry name" value="Sulfatase"/>
    <property type="match status" value="1"/>
</dbReference>
<dbReference type="Gene3D" id="3.40.720.10">
    <property type="entry name" value="Alkaline Phosphatase, subunit A"/>
    <property type="match status" value="1"/>
</dbReference>
<dbReference type="PANTHER" id="PTHR43108">
    <property type="entry name" value="N-ACETYLGLUCOSAMINE-6-SULFATASE FAMILY MEMBER"/>
    <property type="match status" value="1"/>
</dbReference>
<sequence length="619" mass="68346">MLVTVVLGLLQGLVGLGQADTRPNIVFIMTDDQDKRLGSTDFMTALHRDIMAKGADFSNHYTNTALCCPSRSTILRGQTVHNTNLTNVVSPGGSYNKWVKSGQDNNYLPHWLGAAGYRTEYIGKIMNGYGLANYDQAPKGWDWSDVLVEPYIDDFNVPVLSQNGGRPVFHLQPLSESIADVLRIKRLDRLDQLTAQDKPFFLTISPFAPHVGFQEKKPSHRPVPQQRHNQLFPDAKAPRTPNFNPADVYQKDKGGWIKNLPQMNESAVGFADFVYRSRAQAVYGVDEIIEDVVKKLEDKGIIDNTYVIFTSDNGYHLGQHRAPAGKSLFWNEDTNLPFAVRGPGVPANVTSDIPGLHTDLAPTFLDIAGVPESEWPEFFDGRSLLPQWKNPTGDHGVGTDQGNSKESINIEYWGRAGIEAPSAGALGSPFLNTTYKTIRTLGRDNNNASWVYTKWCSGETELYNTDTDAYELTNVVAKRPRVVNRLNALLMVTKSCEKGACRDPWSLITPPDGSSITTLTQALDAKYDDFFANFEQVQFGTCLEVQNDDNEAPYFPALPQDHGGLGRAYRNNTDTIPAGGGVQVITDAGLHGTEEQRSATIDDINSASRTLSDEELAAR</sequence>
<feature type="region of interest" description="Disordered" evidence="6">
    <location>
        <begin position="594"/>
        <end position="619"/>
    </location>
</feature>